<evidence type="ECO:0000259" key="8">
    <source>
        <dbReference type="PROSITE" id="PS50923"/>
    </source>
</evidence>
<keyword evidence="3" id="KW-0677">Repeat</keyword>
<dbReference type="Pfam" id="PF00084">
    <property type="entry name" value="Sushi"/>
    <property type="match status" value="4"/>
</dbReference>
<dbReference type="Gene3D" id="2.10.70.10">
    <property type="entry name" value="Complement Module, domain 1"/>
    <property type="match status" value="5"/>
</dbReference>
<feature type="chain" id="PRO_5046054826" evidence="7">
    <location>
        <begin position="27"/>
        <end position="346"/>
    </location>
</feature>
<accession>A0ABY7EHK5</accession>
<evidence type="ECO:0000256" key="1">
    <source>
        <dbReference type="ARBA" id="ARBA00022659"/>
    </source>
</evidence>
<evidence type="ECO:0000313" key="9">
    <source>
        <dbReference type="EMBL" id="WAR08639.1"/>
    </source>
</evidence>
<feature type="domain" description="Sushi" evidence="8">
    <location>
        <begin position="117"/>
        <end position="176"/>
    </location>
</feature>
<evidence type="ECO:0000256" key="6">
    <source>
        <dbReference type="PROSITE-ProRule" id="PRU00302"/>
    </source>
</evidence>
<dbReference type="PANTHER" id="PTHR46393:SF7">
    <property type="entry name" value="COMPLEMENT C2"/>
    <property type="match status" value="1"/>
</dbReference>
<organism evidence="9 10">
    <name type="scientific">Mya arenaria</name>
    <name type="common">Soft-shell clam</name>
    <dbReference type="NCBI Taxonomy" id="6604"/>
    <lineage>
        <taxon>Eukaryota</taxon>
        <taxon>Metazoa</taxon>
        <taxon>Spiralia</taxon>
        <taxon>Lophotrochozoa</taxon>
        <taxon>Mollusca</taxon>
        <taxon>Bivalvia</taxon>
        <taxon>Autobranchia</taxon>
        <taxon>Heteroconchia</taxon>
        <taxon>Euheterodonta</taxon>
        <taxon>Imparidentia</taxon>
        <taxon>Neoheterodontei</taxon>
        <taxon>Myida</taxon>
        <taxon>Myoidea</taxon>
        <taxon>Myidae</taxon>
        <taxon>Mya</taxon>
    </lineage>
</organism>
<protein>
    <submittedName>
        <fullName evidence="9">SVEP1-like protein</fullName>
    </submittedName>
</protein>
<feature type="disulfide bond" evidence="6">
    <location>
        <begin position="147"/>
        <end position="174"/>
    </location>
</feature>
<keyword evidence="4 6" id="KW-1015">Disulfide bond</keyword>
<feature type="non-terminal residue" evidence="9">
    <location>
        <position position="346"/>
    </location>
</feature>
<evidence type="ECO:0000256" key="7">
    <source>
        <dbReference type="SAM" id="SignalP"/>
    </source>
</evidence>
<dbReference type="EMBL" id="CP111017">
    <property type="protein sequence ID" value="WAR08639.1"/>
    <property type="molecule type" value="Genomic_DNA"/>
</dbReference>
<feature type="domain" description="Sushi" evidence="8">
    <location>
        <begin position="292"/>
        <end position="346"/>
    </location>
</feature>
<comment type="caution">
    <text evidence="6">Lacks conserved residue(s) required for the propagation of feature annotation.</text>
</comment>
<keyword evidence="1 6" id="KW-0768">Sushi</keyword>
<dbReference type="PANTHER" id="PTHR46393">
    <property type="entry name" value="SUSHI DOMAIN-CONTAINING PROTEIN"/>
    <property type="match status" value="1"/>
</dbReference>
<evidence type="ECO:0000256" key="4">
    <source>
        <dbReference type="ARBA" id="ARBA00023157"/>
    </source>
</evidence>
<dbReference type="InterPro" id="IPR035976">
    <property type="entry name" value="Sushi/SCR/CCP_sf"/>
</dbReference>
<keyword evidence="5" id="KW-0325">Glycoprotein</keyword>
<reference evidence="9" key="1">
    <citation type="submission" date="2022-11" db="EMBL/GenBank/DDBJ databases">
        <title>Centuries of genome instability and evolution in soft-shell clam transmissible cancer (bioRxiv).</title>
        <authorList>
            <person name="Hart S.F.M."/>
            <person name="Yonemitsu M.A."/>
            <person name="Giersch R.M."/>
            <person name="Beal B.F."/>
            <person name="Arriagada G."/>
            <person name="Davis B.W."/>
            <person name="Ostrander E.A."/>
            <person name="Goff S.P."/>
            <person name="Metzger M.J."/>
        </authorList>
    </citation>
    <scope>NUCLEOTIDE SEQUENCE</scope>
    <source>
        <strain evidence="9">MELC-2E11</strain>
        <tissue evidence="9">Siphon/mantle</tissue>
    </source>
</reference>
<keyword evidence="2 7" id="KW-0732">Signal</keyword>
<feature type="signal peptide" evidence="7">
    <location>
        <begin position="1"/>
        <end position="26"/>
    </location>
</feature>
<dbReference type="PROSITE" id="PS50923">
    <property type="entry name" value="SUSHI"/>
    <property type="match status" value="3"/>
</dbReference>
<keyword evidence="10" id="KW-1185">Reference proteome</keyword>
<evidence type="ECO:0000256" key="3">
    <source>
        <dbReference type="ARBA" id="ARBA00022737"/>
    </source>
</evidence>
<name>A0ABY7EHK5_MYAAR</name>
<dbReference type="SMART" id="SM00032">
    <property type="entry name" value="CCP"/>
    <property type="match status" value="4"/>
</dbReference>
<evidence type="ECO:0000256" key="2">
    <source>
        <dbReference type="ARBA" id="ARBA00022729"/>
    </source>
</evidence>
<dbReference type="Proteomes" id="UP001164746">
    <property type="component" value="Chromosome 6"/>
</dbReference>
<dbReference type="InterPro" id="IPR000436">
    <property type="entry name" value="Sushi_SCR_CCP_dom"/>
</dbReference>
<dbReference type="SUPFAM" id="SSF57535">
    <property type="entry name" value="Complement control module/SCR domain"/>
    <property type="match status" value="4"/>
</dbReference>
<proteinExistence type="predicted"/>
<dbReference type="CDD" id="cd00033">
    <property type="entry name" value="CCP"/>
    <property type="match status" value="4"/>
</dbReference>
<feature type="domain" description="Sushi" evidence="8">
    <location>
        <begin position="232"/>
        <end position="289"/>
    </location>
</feature>
<feature type="disulfide bond" evidence="6">
    <location>
        <begin position="317"/>
        <end position="344"/>
    </location>
</feature>
<gene>
    <name evidence="9" type="ORF">MAR_018597</name>
</gene>
<sequence length="346" mass="35214">MFVHGKSVLATLCVLLIHLGKFGVNAEVGSTVCTDGGTECDAHANTACDVAGGSLVCICNVGYVAATDNLACTYDCGTVPTLADGSADTTSLMAVTYTCNAGFELVGTDTINCVDGIECPVLTAPTGGTVNADTGTTSVGNSATYTCNTGFKLVGDSTRNCVSGTGWDGTEPTCITDCGALVSTGNLGVTHLDTVLNSVATYTCSAGFILVGTNTRTCIEAGWDGNEPTCFIDCGVLTAPVNGAVINPLTYEGQTASYSCDADYQLVGNAVRTCQGSGLWDGTDPLCVEDCGALTNPTNGDVTYTNTILNEVATYTCSATFKLVGNALRTCETGPTWSGTAPTCVE</sequence>
<evidence type="ECO:0000313" key="10">
    <source>
        <dbReference type="Proteomes" id="UP001164746"/>
    </source>
</evidence>
<feature type="disulfide bond" evidence="6">
    <location>
        <begin position="260"/>
        <end position="287"/>
    </location>
</feature>
<evidence type="ECO:0000256" key="5">
    <source>
        <dbReference type="ARBA" id="ARBA00023180"/>
    </source>
</evidence>